<evidence type="ECO:0000313" key="3">
    <source>
        <dbReference type="Proteomes" id="UP000094578"/>
    </source>
</evidence>
<reference evidence="2 3" key="1">
    <citation type="submission" date="2016-08" db="EMBL/GenBank/DDBJ databases">
        <title>Genome sequencing of Paenibacillus sp. TI45-13ar, isolated from Korean traditional nuruk.</title>
        <authorList>
            <person name="Kim S.-J."/>
        </authorList>
    </citation>
    <scope>NUCLEOTIDE SEQUENCE [LARGE SCALE GENOMIC DNA]</scope>
    <source>
        <strain evidence="2 3">TI45-13ar</strain>
    </source>
</reference>
<organism evidence="2 3">
    <name type="scientific">Paenibacillus nuruki</name>
    <dbReference type="NCBI Taxonomy" id="1886670"/>
    <lineage>
        <taxon>Bacteria</taxon>
        <taxon>Bacillati</taxon>
        <taxon>Bacillota</taxon>
        <taxon>Bacilli</taxon>
        <taxon>Bacillales</taxon>
        <taxon>Paenibacillaceae</taxon>
        <taxon>Paenibacillus</taxon>
    </lineage>
</organism>
<dbReference type="PATRIC" id="fig|1886670.3.peg.47"/>
<comment type="caution">
    <text evidence="2">The sequence shown here is derived from an EMBL/GenBank/DDBJ whole genome shotgun (WGS) entry which is preliminary data.</text>
</comment>
<dbReference type="EMBL" id="MDER01000001">
    <property type="protein sequence ID" value="ODP30540.1"/>
    <property type="molecule type" value="Genomic_DNA"/>
</dbReference>
<proteinExistence type="inferred from homology"/>
<dbReference type="GO" id="GO:0019836">
    <property type="term" value="P:symbiont-mediated hemolysis of host erythrocyte"/>
    <property type="evidence" value="ECO:0007669"/>
    <property type="project" value="InterPro"/>
</dbReference>
<dbReference type="STRING" id="1886670.PTI45_00048"/>
<name>A0A1E3LC71_9BACL</name>
<comment type="similarity">
    <text evidence="1">Belongs to the aegerolysin family.</text>
</comment>
<dbReference type="AlphaFoldDB" id="A0A1E3LC71"/>
<dbReference type="Pfam" id="PF06355">
    <property type="entry name" value="Aegerolysin"/>
    <property type="match status" value="1"/>
</dbReference>
<protein>
    <submittedName>
        <fullName evidence="2">Uncharacterized protein</fullName>
    </submittedName>
</protein>
<dbReference type="RefSeq" id="WP_069325540.1">
    <property type="nucleotide sequence ID" value="NZ_MDER01000001.1"/>
</dbReference>
<keyword evidence="3" id="KW-1185">Reference proteome</keyword>
<gene>
    <name evidence="2" type="ORF">PTI45_00048</name>
</gene>
<evidence type="ECO:0000313" key="2">
    <source>
        <dbReference type="EMBL" id="ODP30540.1"/>
    </source>
</evidence>
<dbReference type="Proteomes" id="UP000094578">
    <property type="component" value="Unassembled WGS sequence"/>
</dbReference>
<accession>A0A1E3LC71</accession>
<dbReference type="Gene3D" id="2.60.270.50">
    <property type="match status" value="1"/>
</dbReference>
<sequence>MAQREVHISVINVTDSELVLESKTNLAHGEWVVSPTNVPNNAKPATFEADSDGFATGVEGTLYYKLPQGEITLYFDDPYVGSDGFSAQSSSPAYNIQVIGGSGNVCNVTYLISNT</sequence>
<evidence type="ECO:0000256" key="1">
    <source>
        <dbReference type="ARBA" id="ARBA00010795"/>
    </source>
</evidence>
<dbReference type="InterPro" id="IPR009413">
    <property type="entry name" value="Aegerolysin-typ"/>
</dbReference>